<protein>
    <submittedName>
        <fullName evidence="2">Uncharacterized protein</fullName>
    </submittedName>
</protein>
<organism evidence="2 4">
    <name type="scientific">Marasmius crinis-equi</name>
    <dbReference type="NCBI Taxonomy" id="585013"/>
    <lineage>
        <taxon>Eukaryota</taxon>
        <taxon>Fungi</taxon>
        <taxon>Dikarya</taxon>
        <taxon>Basidiomycota</taxon>
        <taxon>Agaricomycotina</taxon>
        <taxon>Agaricomycetes</taxon>
        <taxon>Agaricomycetidae</taxon>
        <taxon>Agaricales</taxon>
        <taxon>Marasmiineae</taxon>
        <taxon>Marasmiaceae</taxon>
        <taxon>Marasmius</taxon>
    </lineage>
</organism>
<dbReference type="EMBL" id="JBAHYK010000432">
    <property type="protein sequence ID" value="KAL0574079.1"/>
    <property type="molecule type" value="Genomic_DNA"/>
</dbReference>
<gene>
    <name evidence="3" type="ORF">V5O48_006695</name>
    <name evidence="2" type="ORF">V5O48_007864</name>
</gene>
<feature type="transmembrane region" description="Helical" evidence="1">
    <location>
        <begin position="160"/>
        <end position="181"/>
    </location>
</feature>
<evidence type="ECO:0000313" key="2">
    <source>
        <dbReference type="EMBL" id="KAL0574079.1"/>
    </source>
</evidence>
<dbReference type="EMBL" id="JBAHYK010000320">
    <property type="protein sequence ID" value="KAL0575278.1"/>
    <property type="molecule type" value="Genomic_DNA"/>
</dbReference>
<feature type="transmembrane region" description="Helical" evidence="1">
    <location>
        <begin position="201"/>
        <end position="220"/>
    </location>
</feature>
<keyword evidence="4" id="KW-1185">Reference proteome</keyword>
<keyword evidence="1" id="KW-1133">Transmembrane helix</keyword>
<evidence type="ECO:0000313" key="4">
    <source>
        <dbReference type="Proteomes" id="UP001465976"/>
    </source>
</evidence>
<sequence length="253" mass="28050">MWSDVVVPLMRIQSVFVDDVGVPFMRKQAAFEEKFTLLYSVKEIANPLKAAGIQAALGDSIVFWRVWVLCAGDKKLVLAPFLLLIGTIACSFGFLGCFAQHNWPLVNPPTCDALIISAYSLSTATNLSVTIVIGYKLWFYRKHIGAYLGKCRQQARVERTLVLLLESGFIYSVIWVVQFIMMRMPSPPSLAGELVQYGLKAATLQLVGIYPTLLIVLIYFQRSMWDSSGNSTIVPCCKAFESNITGNTESGTT</sequence>
<feature type="transmembrane region" description="Helical" evidence="1">
    <location>
        <begin position="81"/>
        <end position="101"/>
    </location>
</feature>
<keyword evidence="1" id="KW-0812">Transmembrane</keyword>
<keyword evidence="1" id="KW-0472">Membrane</keyword>
<evidence type="ECO:0000256" key="1">
    <source>
        <dbReference type="SAM" id="Phobius"/>
    </source>
</evidence>
<proteinExistence type="predicted"/>
<accession>A0ABR3FFG5</accession>
<comment type="caution">
    <text evidence="2">The sequence shown here is derived from an EMBL/GenBank/DDBJ whole genome shotgun (WGS) entry which is preliminary data.</text>
</comment>
<name>A0ABR3FFG5_9AGAR</name>
<feature type="transmembrane region" description="Helical" evidence="1">
    <location>
        <begin position="113"/>
        <end position="139"/>
    </location>
</feature>
<evidence type="ECO:0000313" key="3">
    <source>
        <dbReference type="EMBL" id="KAL0575278.1"/>
    </source>
</evidence>
<reference evidence="2 4" key="1">
    <citation type="submission" date="2024-02" db="EMBL/GenBank/DDBJ databases">
        <title>A draft genome for the cacao thread blight pathogen Marasmius crinis-equi.</title>
        <authorList>
            <person name="Cohen S.P."/>
            <person name="Baruah I.K."/>
            <person name="Amoako-Attah I."/>
            <person name="Bukari Y."/>
            <person name="Meinhardt L.W."/>
            <person name="Bailey B.A."/>
        </authorList>
    </citation>
    <scope>NUCLEOTIDE SEQUENCE [LARGE SCALE GENOMIC DNA]</scope>
    <source>
        <strain evidence="2 4">GH-76</strain>
    </source>
</reference>
<dbReference type="Proteomes" id="UP001465976">
    <property type="component" value="Unassembled WGS sequence"/>
</dbReference>